<protein>
    <submittedName>
        <fullName evidence="6">Methyltransferase</fullName>
    </submittedName>
</protein>
<dbReference type="InterPro" id="IPR001077">
    <property type="entry name" value="COMT_C"/>
</dbReference>
<gene>
    <name evidence="6" type="ORF">ACFPCY_13005</name>
</gene>
<dbReference type="RefSeq" id="WP_378254680.1">
    <property type="nucleotide sequence ID" value="NZ_JBHSIT010000003.1"/>
</dbReference>
<comment type="caution">
    <text evidence="6">The sequence shown here is derived from an EMBL/GenBank/DDBJ whole genome shotgun (WGS) entry which is preliminary data.</text>
</comment>
<feature type="domain" description="O-methyltransferase dimerisation" evidence="5">
    <location>
        <begin position="26"/>
        <end position="100"/>
    </location>
</feature>
<evidence type="ECO:0000256" key="3">
    <source>
        <dbReference type="ARBA" id="ARBA00022691"/>
    </source>
</evidence>
<dbReference type="InterPro" id="IPR036390">
    <property type="entry name" value="WH_DNA-bd_sf"/>
</dbReference>
<keyword evidence="3" id="KW-0949">S-adenosyl-L-methionine</keyword>
<dbReference type="CDD" id="cd02440">
    <property type="entry name" value="AdoMet_MTases"/>
    <property type="match status" value="1"/>
</dbReference>
<evidence type="ECO:0000259" key="5">
    <source>
        <dbReference type="Pfam" id="PF08100"/>
    </source>
</evidence>
<sequence length="339" mass="35577">MPLRAPTPPSADADPSGADPSAIVGVATGYMAAKQLFAASEAGLFAALADGPADAAGIAERAGIPERAARILGDAMAACGLLVRADGRYANSPAAAAHLAGGGDLDLRPFLAFLDSISYGHWLGFAETVRTAEPRPLDLAGARMDAFLGGVMTYNALHARMLARCFDFTPFARVLDLGGLSGSFLAEALRAAEKARGVFASGGELVEFARKVMVDAGVGDRVEVLQTDPVDGELPGGFDLVLLEHVVHRYDAEQNRAIIRRAREAAADGGTLVLLDFFLDDDPEQRLLDAVHAGEYLVIDGTVVHPEAEVRGWLADAGWTPVETRALPGSPRIIIAEAR</sequence>
<reference evidence="7" key="1">
    <citation type="journal article" date="2019" name="Int. J. Syst. Evol. Microbiol.">
        <title>The Global Catalogue of Microorganisms (GCM) 10K type strain sequencing project: providing services to taxonomists for standard genome sequencing and annotation.</title>
        <authorList>
            <consortium name="The Broad Institute Genomics Platform"/>
            <consortium name="The Broad Institute Genome Sequencing Center for Infectious Disease"/>
            <person name="Wu L."/>
            <person name="Ma J."/>
        </authorList>
    </citation>
    <scope>NUCLEOTIDE SEQUENCE [LARGE SCALE GENOMIC DNA]</scope>
    <source>
        <strain evidence="7">KLKA75</strain>
    </source>
</reference>
<name>A0ABV9TVU3_9ACTN</name>
<dbReference type="InterPro" id="IPR016461">
    <property type="entry name" value="COMT-like"/>
</dbReference>
<evidence type="ECO:0000256" key="1">
    <source>
        <dbReference type="ARBA" id="ARBA00022603"/>
    </source>
</evidence>
<dbReference type="InterPro" id="IPR036388">
    <property type="entry name" value="WH-like_DNA-bd_sf"/>
</dbReference>
<dbReference type="Proteomes" id="UP001595872">
    <property type="component" value="Unassembled WGS sequence"/>
</dbReference>
<dbReference type="PANTHER" id="PTHR43712:SF2">
    <property type="entry name" value="O-METHYLTRANSFERASE CICE"/>
    <property type="match status" value="1"/>
</dbReference>
<keyword evidence="2" id="KW-0808">Transferase</keyword>
<evidence type="ECO:0000313" key="6">
    <source>
        <dbReference type="EMBL" id="MFC4908247.1"/>
    </source>
</evidence>
<dbReference type="GO" id="GO:0032259">
    <property type="term" value="P:methylation"/>
    <property type="evidence" value="ECO:0007669"/>
    <property type="project" value="UniProtKB-KW"/>
</dbReference>
<dbReference type="PROSITE" id="PS51683">
    <property type="entry name" value="SAM_OMT_II"/>
    <property type="match status" value="1"/>
</dbReference>
<evidence type="ECO:0000256" key="2">
    <source>
        <dbReference type="ARBA" id="ARBA00022679"/>
    </source>
</evidence>
<evidence type="ECO:0000313" key="7">
    <source>
        <dbReference type="Proteomes" id="UP001595872"/>
    </source>
</evidence>
<dbReference type="InterPro" id="IPR012967">
    <property type="entry name" value="COMT_dimerisation"/>
</dbReference>
<dbReference type="Pfam" id="PF00891">
    <property type="entry name" value="Methyltransf_2"/>
    <property type="match status" value="1"/>
</dbReference>
<accession>A0ABV9TVU3</accession>
<dbReference type="SUPFAM" id="SSF53335">
    <property type="entry name" value="S-adenosyl-L-methionine-dependent methyltransferases"/>
    <property type="match status" value="1"/>
</dbReference>
<proteinExistence type="predicted"/>
<dbReference type="InterPro" id="IPR029063">
    <property type="entry name" value="SAM-dependent_MTases_sf"/>
</dbReference>
<feature type="domain" description="O-methyltransferase C-terminal" evidence="4">
    <location>
        <begin position="147"/>
        <end position="319"/>
    </location>
</feature>
<organism evidence="6 7">
    <name type="scientific">Actinomadura gamaensis</name>
    <dbReference type="NCBI Taxonomy" id="1763541"/>
    <lineage>
        <taxon>Bacteria</taxon>
        <taxon>Bacillati</taxon>
        <taxon>Actinomycetota</taxon>
        <taxon>Actinomycetes</taxon>
        <taxon>Streptosporangiales</taxon>
        <taxon>Thermomonosporaceae</taxon>
        <taxon>Actinomadura</taxon>
    </lineage>
</organism>
<keyword evidence="1 6" id="KW-0489">Methyltransferase</keyword>
<dbReference type="Gene3D" id="1.10.10.10">
    <property type="entry name" value="Winged helix-like DNA-binding domain superfamily/Winged helix DNA-binding domain"/>
    <property type="match status" value="1"/>
</dbReference>
<dbReference type="SUPFAM" id="SSF46785">
    <property type="entry name" value="Winged helix' DNA-binding domain"/>
    <property type="match status" value="1"/>
</dbReference>
<evidence type="ECO:0000259" key="4">
    <source>
        <dbReference type="Pfam" id="PF00891"/>
    </source>
</evidence>
<dbReference type="EMBL" id="JBHSIT010000003">
    <property type="protein sequence ID" value="MFC4908247.1"/>
    <property type="molecule type" value="Genomic_DNA"/>
</dbReference>
<dbReference type="GO" id="GO:0008168">
    <property type="term" value="F:methyltransferase activity"/>
    <property type="evidence" value="ECO:0007669"/>
    <property type="project" value="UniProtKB-KW"/>
</dbReference>
<dbReference type="Pfam" id="PF08100">
    <property type="entry name" value="Dimerisation"/>
    <property type="match status" value="1"/>
</dbReference>
<dbReference type="PANTHER" id="PTHR43712">
    <property type="entry name" value="PUTATIVE (AFU_ORTHOLOGUE AFUA_4G14580)-RELATED"/>
    <property type="match status" value="1"/>
</dbReference>
<dbReference type="Gene3D" id="3.40.50.150">
    <property type="entry name" value="Vaccinia Virus protein VP39"/>
    <property type="match status" value="1"/>
</dbReference>
<keyword evidence="7" id="KW-1185">Reference proteome</keyword>